<dbReference type="Pfam" id="PF10433">
    <property type="entry name" value="Beta-prop_RSE1_1st"/>
    <property type="match status" value="2"/>
</dbReference>
<organism evidence="3 4">
    <name type="scientific">Vigna mungo</name>
    <name type="common">Black gram</name>
    <name type="synonym">Phaseolus mungo</name>
    <dbReference type="NCBI Taxonomy" id="3915"/>
    <lineage>
        <taxon>Eukaryota</taxon>
        <taxon>Viridiplantae</taxon>
        <taxon>Streptophyta</taxon>
        <taxon>Embryophyta</taxon>
        <taxon>Tracheophyta</taxon>
        <taxon>Spermatophyta</taxon>
        <taxon>Magnoliopsida</taxon>
        <taxon>eudicotyledons</taxon>
        <taxon>Gunneridae</taxon>
        <taxon>Pentapetalae</taxon>
        <taxon>rosids</taxon>
        <taxon>fabids</taxon>
        <taxon>Fabales</taxon>
        <taxon>Fabaceae</taxon>
        <taxon>Papilionoideae</taxon>
        <taxon>50 kb inversion clade</taxon>
        <taxon>NPAAA clade</taxon>
        <taxon>indigoferoid/millettioid clade</taxon>
        <taxon>Phaseoleae</taxon>
        <taxon>Vigna</taxon>
    </lineage>
</organism>
<evidence type="ECO:0000313" key="4">
    <source>
        <dbReference type="Proteomes" id="UP001374535"/>
    </source>
</evidence>
<keyword evidence="1" id="KW-1133">Transmembrane helix</keyword>
<feature type="domain" description="RSE1/DDB1/CPSF1 first beta-propeller" evidence="2">
    <location>
        <begin position="269"/>
        <end position="358"/>
    </location>
</feature>
<feature type="transmembrane region" description="Helical" evidence="1">
    <location>
        <begin position="49"/>
        <end position="70"/>
    </location>
</feature>
<feature type="transmembrane region" description="Helical" evidence="1">
    <location>
        <begin position="77"/>
        <end position="96"/>
    </location>
</feature>
<evidence type="ECO:0000313" key="3">
    <source>
        <dbReference type="EMBL" id="WVZ13509.1"/>
    </source>
</evidence>
<accession>A0AAQ3RZ98</accession>
<dbReference type="AlphaFoldDB" id="A0AAQ3RZ98"/>
<dbReference type="Proteomes" id="UP001374535">
    <property type="component" value="Chromosome 4"/>
</dbReference>
<keyword evidence="1" id="KW-0812">Transmembrane</keyword>
<reference evidence="3 4" key="1">
    <citation type="journal article" date="2023" name="Life. Sci Alliance">
        <title>Evolutionary insights into 3D genome organization and epigenetic landscape of Vigna mungo.</title>
        <authorList>
            <person name="Junaid A."/>
            <person name="Singh B."/>
            <person name="Bhatia S."/>
        </authorList>
    </citation>
    <scope>NUCLEOTIDE SEQUENCE [LARGE SCALE GENOMIC DNA]</scope>
    <source>
        <strain evidence="3">Urdbean</strain>
    </source>
</reference>
<keyword evidence="4" id="KW-1185">Reference proteome</keyword>
<protein>
    <recommendedName>
        <fullName evidence="2">RSE1/DDB1/CPSF1 first beta-propeller domain-containing protein</fullName>
    </recommendedName>
</protein>
<gene>
    <name evidence="3" type="ORF">V8G54_011075</name>
</gene>
<dbReference type="InterPro" id="IPR015943">
    <property type="entry name" value="WD40/YVTN_repeat-like_dom_sf"/>
</dbReference>
<dbReference type="InterPro" id="IPR050358">
    <property type="entry name" value="RSE1/DDB1/CFT1"/>
</dbReference>
<name>A0AAQ3RZ98_VIGMU</name>
<proteinExistence type="predicted"/>
<evidence type="ECO:0000256" key="1">
    <source>
        <dbReference type="SAM" id="Phobius"/>
    </source>
</evidence>
<sequence>MFSSNRHKAILWRDGAAFMGGISARVVSYSIAAWSGVAAFTISKAGHEANILSVFSIMVGFVCVAFLDFLTVRVSGFVYSCITFMGLTIASLVVRLEFCVCGRATIHEGFGRLGCCLCELDLCYHLGRKCTRIEIHSISPQGLEPMLDVPIYGRIATLELFRPRGEAQDYLFIVTERYTFCVLQWDSETAELVTRAMRNVSDGIGRPTDNGQIGIIDPDCRLIGLHFYVGLFKVIPFDNNGQLKEAFNIRCMFAGKLELRIEDLEKFPHHVLIIGEETIVYCSANAFQTTQIGPSITKVYGRVDPDGSRYLLGDHKGLLSLLVIIHNNEKVIELKIMSLEETSLASKISYLHSGFVYIDHWSLVSSNYESSAMNVLHYRVFQ</sequence>
<dbReference type="PANTHER" id="PTHR10644">
    <property type="entry name" value="DNA REPAIR/RNA PROCESSING CPSF FAMILY"/>
    <property type="match status" value="1"/>
</dbReference>
<dbReference type="Gene3D" id="2.130.10.10">
    <property type="entry name" value="YVTN repeat-like/Quinoprotein amine dehydrogenase"/>
    <property type="match status" value="2"/>
</dbReference>
<dbReference type="InterPro" id="IPR018846">
    <property type="entry name" value="Beta-prop_RSE1/DDB1/CPSF1_1st"/>
</dbReference>
<feature type="transmembrane region" description="Helical" evidence="1">
    <location>
        <begin position="21"/>
        <end position="43"/>
    </location>
</feature>
<dbReference type="EMBL" id="CP144697">
    <property type="protein sequence ID" value="WVZ13509.1"/>
    <property type="molecule type" value="Genomic_DNA"/>
</dbReference>
<feature type="domain" description="RSE1/DDB1/CPSF1 first beta-propeller" evidence="2">
    <location>
        <begin position="130"/>
        <end position="244"/>
    </location>
</feature>
<keyword evidence="1" id="KW-0472">Membrane</keyword>
<evidence type="ECO:0000259" key="2">
    <source>
        <dbReference type="Pfam" id="PF10433"/>
    </source>
</evidence>